<dbReference type="VEuPathDB" id="TrichDB:TVAG_159740"/>
<organism evidence="1 2">
    <name type="scientific">Trichomonas vaginalis (strain ATCC PRA-98 / G3)</name>
    <dbReference type="NCBI Taxonomy" id="412133"/>
    <lineage>
        <taxon>Eukaryota</taxon>
        <taxon>Metamonada</taxon>
        <taxon>Parabasalia</taxon>
        <taxon>Trichomonadida</taxon>
        <taxon>Trichomonadidae</taxon>
        <taxon>Trichomonas</taxon>
    </lineage>
</organism>
<dbReference type="VEuPathDB" id="TrichDB:TVAGG3_0259680"/>
<protein>
    <submittedName>
        <fullName evidence="1">Uncharacterized protein</fullName>
    </submittedName>
</protein>
<evidence type="ECO:0000313" key="1">
    <source>
        <dbReference type="EMBL" id="EAY15801.1"/>
    </source>
</evidence>
<reference evidence="1" key="1">
    <citation type="submission" date="2006-10" db="EMBL/GenBank/DDBJ databases">
        <authorList>
            <person name="Amadeo P."/>
            <person name="Zhao Q."/>
            <person name="Wortman J."/>
            <person name="Fraser-Liggett C."/>
            <person name="Carlton J."/>
        </authorList>
    </citation>
    <scope>NUCLEOTIDE SEQUENCE</scope>
    <source>
        <strain evidence="1">G3</strain>
    </source>
</reference>
<dbReference type="KEGG" id="tva:4773808"/>
<dbReference type="InterPro" id="IPR016024">
    <property type="entry name" value="ARM-type_fold"/>
</dbReference>
<dbReference type="Proteomes" id="UP000001542">
    <property type="component" value="Unassembled WGS sequence"/>
</dbReference>
<dbReference type="RefSeq" id="XP_001328024.1">
    <property type="nucleotide sequence ID" value="XM_001327989.1"/>
</dbReference>
<dbReference type="AlphaFoldDB" id="A2DUR6"/>
<dbReference type="SMR" id="A2DUR6"/>
<reference evidence="1" key="2">
    <citation type="journal article" date="2007" name="Science">
        <title>Draft genome sequence of the sexually transmitted pathogen Trichomonas vaginalis.</title>
        <authorList>
            <person name="Carlton J.M."/>
            <person name="Hirt R.P."/>
            <person name="Silva J.C."/>
            <person name="Delcher A.L."/>
            <person name="Schatz M."/>
            <person name="Zhao Q."/>
            <person name="Wortman J.R."/>
            <person name="Bidwell S.L."/>
            <person name="Alsmark U.C.M."/>
            <person name="Besteiro S."/>
            <person name="Sicheritz-Ponten T."/>
            <person name="Noel C.J."/>
            <person name="Dacks J.B."/>
            <person name="Foster P.G."/>
            <person name="Simillion C."/>
            <person name="Van de Peer Y."/>
            <person name="Miranda-Saavedra D."/>
            <person name="Barton G.J."/>
            <person name="Westrop G.D."/>
            <person name="Mueller S."/>
            <person name="Dessi D."/>
            <person name="Fiori P.L."/>
            <person name="Ren Q."/>
            <person name="Paulsen I."/>
            <person name="Zhang H."/>
            <person name="Bastida-Corcuera F.D."/>
            <person name="Simoes-Barbosa A."/>
            <person name="Brown M.T."/>
            <person name="Hayes R.D."/>
            <person name="Mukherjee M."/>
            <person name="Okumura C.Y."/>
            <person name="Schneider R."/>
            <person name="Smith A.J."/>
            <person name="Vanacova S."/>
            <person name="Villalvazo M."/>
            <person name="Haas B.J."/>
            <person name="Pertea M."/>
            <person name="Feldblyum T.V."/>
            <person name="Utterback T.R."/>
            <person name="Shu C.L."/>
            <person name="Osoegawa K."/>
            <person name="de Jong P.J."/>
            <person name="Hrdy I."/>
            <person name="Horvathova L."/>
            <person name="Zubacova Z."/>
            <person name="Dolezal P."/>
            <person name="Malik S.B."/>
            <person name="Logsdon J.M. Jr."/>
            <person name="Henze K."/>
            <person name="Gupta A."/>
            <person name="Wang C.C."/>
            <person name="Dunne R.L."/>
            <person name="Upcroft J.A."/>
            <person name="Upcroft P."/>
            <person name="White O."/>
            <person name="Salzberg S.L."/>
            <person name="Tang P."/>
            <person name="Chiu C.-H."/>
            <person name="Lee Y.-S."/>
            <person name="Embley T.M."/>
            <person name="Coombs G.H."/>
            <person name="Mottram J.C."/>
            <person name="Tachezy J."/>
            <person name="Fraser-Liggett C.M."/>
            <person name="Johnson P.J."/>
        </authorList>
    </citation>
    <scope>NUCLEOTIDE SEQUENCE [LARGE SCALE GENOMIC DNA]</scope>
    <source>
        <strain evidence="1">G3</strain>
    </source>
</reference>
<name>A2DUR6_TRIV3</name>
<keyword evidence="2" id="KW-1185">Reference proteome</keyword>
<dbReference type="InParanoid" id="A2DUR6"/>
<sequence>MIYECKFTTSIVKLDPKLSIQIILSKFFSSCQFIKEWSDDLNILIFQVLKTAISAFSNIRFANKDDLESINQKIIDVCSNTLNDTISDVQTAKYTIRVSATEYMCELLRYNHQAVMIAVQHCNELFDLMLDVISNENTDLAVSVLRAIRKILASCDYERDLSKIKSILSSEIGEKMDELIDAFQEQDQVIEQVNLLKEDIDQYLEFLEIDGIELES</sequence>
<gene>
    <name evidence="1" type="ORF">TVAG_159740</name>
</gene>
<evidence type="ECO:0000313" key="2">
    <source>
        <dbReference type="Proteomes" id="UP000001542"/>
    </source>
</evidence>
<dbReference type="EMBL" id="DS113250">
    <property type="protein sequence ID" value="EAY15801.1"/>
    <property type="molecule type" value="Genomic_DNA"/>
</dbReference>
<accession>A2DUR6</accession>
<proteinExistence type="predicted"/>
<dbReference type="InterPro" id="IPR011989">
    <property type="entry name" value="ARM-like"/>
</dbReference>
<dbReference type="Gene3D" id="1.25.10.10">
    <property type="entry name" value="Leucine-rich Repeat Variant"/>
    <property type="match status" value="1"/>
</dbReference>
<dbReference type="SUPFAM" id="SSF48371">
    <property type="entry name" value="ARM repeat"/>
    <property type="match status" value="1"/>
</dbReference>